<sequence length="98" mass="10781">MHLEHKHGDYNIALESCPKSKNKPPLTPEQILDSIAGRLRQRRDKVHGHDERFTGMKDDSLDAKQAVNNISSGSEAEANTSSLHFTSPTVDSIAGRTS</sequence>
<feature type="compositionally biased region" description="Basic and acidic residues" evidence="1">
    <location>
        <begin position="47"/>
        <end position="62"/>
    </location>
</feature>
<evidence type="ECO:0000313" key="2">
    <source>
        <dbReference type="EMBL" id="KAA8547259.1"/>
    </source>
</evidence>
<reference evidence="2 3" key="1">
    <citation type="submission" date="2019-09" db="EMBL/GenBank/DDBJ databases">
        <title>A chromosome-level genome assembly of the Chinese tupelo Nyssa sinensis.</title>
        <authorList>
            <person name="Yang X."/>
            <person name="Kang M."/>
            <person name="Yang Y."/>
            <person name="Xiong H."/>
            <person name="Wang M."/>
            <person name="Zhang Z."/>
            <person name="Wang Z."/>
            <person name="Wu H."/>
            <person name="Ma T."/>
            <person name="Liu J."/>
            <person name="Xi Z."/>
        </authorList>
    </citation>
    <scope>NUCLEOTIDE SEQUENCE [LARGE SCALE GENOMIC DNA]</scope>
    <source>
        <strain evidence="2">J267</strain>
        <tissue evidence="2">Leaf</tissue>
    </source>
</reference>
<name>A0A5J5BW61_9ASTE</name>
<organism evidence="2 3">
    <name type="scientific">Nyssa sinensis</name>
    <dbReference type="NCBI Taxonomy" id="561372"/>
    <lineage>
        <taxon>Eukaryota</taxon>
        <taxon>Viridiplantae</taxon>
        <taxon>Streptophyta</taxon>
        <taxon>Embryophyta</taxon>
        <taxon>Tracheophyta</taxon>
        <taxon>Spermatophyta</taxon>
        <taxon>Magnoliopsida</taxon>
        <taxon>eudicotyledons</taxon>
        <taxon>Gunneridae</taxon>
        <taxon>Pentapetalae</taxon>
        <taxon>asterids</taxon>
        <taxon>Cornales</taxon>
        <taxon>Nyssaceae</taxon>
        <taxon>Nyssa</taxon>
    </lineage>
</organism>
<dbReference type="EMBL" id="CM018032">
    <property type="protein sequence ID" value="KAA8547259.1"/>
    <property type="molecule type" value="Genomic_DNA"/>
</dbReference>
<feature type="compositionally biased region" description="Polar residues" evidence="1">
    <location>
        <begin position="66"/>
        <end position="98"/>
    </location>
</feature>
<gene>
    <name evidence="2" type="ORF">F0562_003877</name>
</gene>
<feature type="region of interest" description="Disordered" evidence="1">
    <location>
        <begin position="1"/>
        <end position="98"/>
    </location>
</feature>
<keyword evidence="3" id="KW-1185">Reference proteome</keyword>
<protein>
    <submittedName>
        <fullName evidence="2">Uncharacterized protein</fullName>
    </submittedName>
</protein>
<proteinExistence type="predicted"/>
<dbReference type="AlphaFoldDB" id="A0A5J5BW61"/>
<accession>A0A5J5BW61</accession>
<evidence type="ECO:0000256" key="1">
    <source>
        <dbReference type="SAM" id="MobiDB-lite"/>
    </source>
</evidence>
<dbReference type="Proteomes" id="UP000325577">
    <property type="component" value="Linkage Group LG1"/>
</dbReference>
<evidence type="ECO:0000313" key="3">
    <source>
        <dbReference type="Proteomes" id="UP000325577"/>
    </source>
</evidence>